<gene>
    <name evidence="2" type="ORF">EZS28_013290</name>
</gene>
<comment type="caution">
    <text evidence="2">The sequence shown here is derived from an EMBL/GenBank/DDBJ whole genome shotgun (WGS) entry which is preliminary data.</text>
</comment>
<evidence type="ECO:0000256" key="1">
    <source>
        <dbReference type="SAM" id="MobiDB-lite"/>
    </source>
</evidence>
<name>A0A5J4W910_9EUKA</name>
<evidence type="ECO:0000313" key="3">
    <source>
        <dbReference type="Proteomes" id="UP000324800"/>
    </source>
</evidence>
<feature type="region of interest" description="Disordered" evidence="1">
    <location>
        <begin position="1"/>
        <end position="33"/>
    </location>
</feature>
<feature type="non-terminal residue" evidence="2">
    <location>
        <position position="461"/>
    </location>
</feature>
<proteinExistence type="predicted"/>
<sequence>MKIRKNKTNRGNSDDQDENVEPNLTDSERSKQQIGGFYYTYSKRPEQEQTQEEQKKIDSIAAFFGGDLDDQSYQQFVPMLLHLLIQRNLLRKIAVRIMRAYSDIQQLMKLVTNNKDQYKLDAQNKLVQADLQITQLYGNRVITEEKKIDIAKRMYLHERERLRFPEDQKELLKKKRKQQITPNRDFSPPIVEWVKDQSSISKNQTQMGNSPQGPLILQSTDRNFTFTQKSQQYSSQFYDLQPQLLYNEKNSIETTNNNQNKQLSTSTAFLTPPQELDFIEEAIAQAKRFNISVRRFLASITNCCKHDEIKDEIVFNKSSKITCLSLIPHIALFFAQLSTGQERQPWEMPRCIDIKQLDKIDQKDIIEKKNQLKGNSGQNNQPIGERVRSMDKIIQNWILGYDDFTDFAVEDGSYYVQGDIYDKDMEKNQNRISNKRSQIYSPQNNRQIALVNSSAISAIRT</sequence>
<dbReference type="AlphaFoldDB" id="A0A5J4W910"/>
<organism evidence="2 3">
    <name type="scientific">Streblomastix strix</name>
    <dbReference type="NCBI Taxonomy" id="222440"/>
    <lineage>
        <taxon>Eukaryota</taxon>
        <taxon>Metamonada</taxon>
        <taxon>Preaxostyla</taxon>
        <taxon>Oxymonadida</taxon>
        <taxon>Streblomastigidae</taxon>
        <taxon>Streblomastix</taxon>
    </lineage>
</organism>
<dbReference type="EMBL" id="SNRW01002963">
    <property type="protein sequence ID" value="KAA6391185.1"/>
    <property type="molecule type" value="Genomic_DNA"/>
</dbReference>
<dbReference type="Proteomes" id="UP000324800">
    <property type="component" value="Unassembled WGS sequence"/>
</dbReference>
<reference evidence="2 3" key="1">
    <citation type="submission" date="2019-03" db="EMBL/GenBank/DDBJ databases">
        <title>Single cell metagenomics reveals metabolic interactions within the superorganism composed of flagellate Streblomastix strix and complex community of Bacteroidetes bacteria on its surface.</title>
        <authorList>
            <person name="Treitli S.C."/>
            <person name="Kolisko M."/>
            <person name="Husnik F."/>
            <person name="Keeling P."/>
            <person name="Hampl V."/>
        </authorList>
    </citation>
    <scope>NUCLEOTIDE SEQUENCE [LARGE SCALE GENOMIC DNA]</scope>
    <source>
        <strain evidence="2">ST1C</strain>
    </source>
</reference>
<protein>
    <submittedName>
        <fullName evidence="2">Uncharacterized protein</fullName>
    </submittedName>
</protein>
<evidence type="ECO:0000313" key="2">
    <source>
        <dbReference type="EMBL" id="KAA6391185.1"/>
    </source>
</evidence>
<accession>A0A5J4W910</accession>